<keyword evidence="1" id="KW-1133">Transmembrane helix</keyword>
<feature type="transmembrane region" description="Helical" evidence="1">
    <location>
        <begin position="81"/>
        <end position="102"/>
    </location>
</feature>
<evidence type="ECO:0000256" key="1">
    <source>
        <dbReference type="SAM" id="Phobius"/>
    </source>
</evidence>
<evidence type="ECO:0000313" key="3">
    <source>
        <dbReference type="Proteomes" id="UP000199441"/>
    </source>
</evidence>
<dbReference type="Proteomes" id="UP000199441">
    <property type="component" value="Unassembled WGS sequence"/>
</dbReference>
<accession>A0A1H2URS5</accession>
<protein>
    <submittedName>
        <fullName evidence="2">Uncharacterized protein</fullName>
    </submittedName>
</protein>
<organism evidence="2 3">
    <name type="scientific">Litoreibacter albidus</name>
    <dbReference type="NCBI Taxonomy" id="670155"/>
    <lineage>
        <taxon>Bacteria</taxon>
        <taxon>Pseudomonadati</taxon>
        <taxon>Pseudomonadota</taxon>
        <taxon>Alphaproteobacteria</taxon>
        <taxon>Rhodobacterales</taxon>
        <taxon>Roseobacteraceae</taxon>
        <taxon>Litoreibacter</taxon>
    </lineage>
</organism>
<dbReference type="EMBL" id="FNOI01000002">
    <property type="protein sequence ID" value="SDW58843.1"/>
    <property type="molecule type" value="Genomic_DNA"/>
</dbReference>
<feature type="transmembrane region" description="Helical" evidence="1">
    <location>
        <begin position="160"/>
        <end position="180"/>
    </location>
</feature>
<feature type="transmembrane region" description="Helical" evidence="1">
    <location>
        <begin position="40"/>
        <end position="60"/>
    </location>
</feature>
<feature type="transmembrane region" description="Helical" evidence="1">
    <location>
        <begin position="186"/>
        <end position="205"/>
    </location>
</feature>
<name>A0A1H2URS5_9RHOB</name>
<feature type="transmembrane region" description="Helical" evidence="1">
    <location>
        <begin position="12"/>
        <end position="28"/>
    </location>
</feature>
<feature type="transmembrane region" description="Helical" evidence="1">
    <location>
        <begin position="108"/>
        <end position="129"/>
    </location>
</feature>
<sequence length="213" mass="23085">MRIAEDLALARWINATLGVVGITTAGSGRWLAEYFDGTPFVYWALGGATFLTALLFQGFLYRPLPSVTSPDEIADSRHRSLVHVTIATVGTWLYVLGGAMVWAQPFGAMLVIGGGLMLLGVFTGLRGGLPLLRLARFARTDPTLTSDYAKTSQQLSCRNAYLVGLQFALVLALLASRNMVELHASTAAFAITATMVLTQVTTLAWREWTRDDA</sequence>
<keyword evidence="1" id="KW-0812">Transmembrane</keyword>
<keyword evidence="3" id="KW-1185">Reference proteome</keyword>
<reference evidence="3" key="1">
    <citation type="submission" date="2016-10" db="EMBL/GenBank/DDBJ databases">
        <authorList>
            <person name="Varghese N."/>
            <person name="Submissions S."/>
        </authorList>
    </citation>
    <scope>NUCLEOTIDE SEQUENCE [LARGE SCALE GENOMIC DNA]</scope>
    <source>
        <strain evidence="3">DSM 26922</strain>
    </source>
</reference>
<proteinExistence type="predicted"/>
<dbReference type="AlphaFoldDB" id="A0A1H2URS5"/>
<evidence type="ECO:0000313" key="2">
    <source>
        <dbReference type="EMBL" id="SDW58843.1"/>
    </source>
</evidence>
<gene>
    <name evidence="2" type="ORF">SAMN04488001_1265</name>
</gene>
<dbReference type="STRING" id="670155.SAMN04488001_1265"/>
<keyword evidence="1" id="KW-0472">Membrane</keyword>